<dbReference type="Proteomes" id="UP001597511">
    <property type="component" value="Unassembled WGS sequence"/>
</dbReference>
<sequence length="153" mass="17186">MKNKFIAILTVAAITVACNNPTRDAEAEGKQEDIGAARSFIQAALKGNYTEAKKFMLKDSINDQWMSIAEHQTMDSHTKQGLYDASVNIHNRQVVNDSTTIIIYSNTFKNDKDTLKILKQPTGEWLVDLKYLFNHDNDTINAPKKPGIDTVIK</sequence>
<accession>A0ABW6A6Q5</accession>
<protein>
    <recommendedName>
        <fullName evidence="3">DUF4878 domain-containing protein</fullName>
    </recommendedName>
</protein>
<evidence type="ECO:0000313" key="2">
    <source>
        <dbReference type="Proteomes" id="UP001597511"/>
    </source>
</evidence>
<evidence type="ECO:0000313" key="1">
    <source>
        <dbReference type="EMBL" id="MFD2921049.1"/>
    </source>
</evidence>
<gene>
    <name evidence="1" type="ORF">ACFS6H_15090</name>
</gene>
<dbReference type="PROSITE" id="PS51257">
    <property type="entry name" value="PROKAR_LIPOPROTEIN"/>
    <property type="match status" value="1"/>
</dbReference>
<keyword evidence="2" id="KW-1185">Reference proteome</keyword>
<dbReference type="EMBL" id="JBHUOZ010000003">
    <property type="protein sequence ID" value="MFD2921049.1"/>
    <property type="molecule type" value="Genomic_DNA"/>
</dbReference>
<proteinExistence type="predicted"/>
<evidence type="ECO:0008006" key="3">
    <source>
        <dbReference type="Google" id="ProtNLM"/>
    </source>
</evidence>
<organism evidence="1 2">
    <name type="scientific">Terrimonas rubra</name>
    <dbReference type="NCBI Taxonomy" id="1035890"/>
    <lineage>
        <taxon>Bacteria</taxon>
        <taxon>Pseudomonadati</taxon>
        <taxon>Bacteroidota</taxon>
        <taxon>Chitinophagia</taxon>
        <taxon>Chitinophagales</taxon>
        <taxon>Chitinophagaceae</taxon>
        <taxon>Terrimonas</taxon>
    </lineage>
</organism>
<name>A0ABW6A6Q5_9BACT</name>
<dbReference type="RefSeq" id="WP_386100597.1">
    <property type="nucleotide sequence ID" value="NZ_JBHUOZ010000003.1"/>
</dbReference>
<comment type="caution">
    <text evidence="1">The sequence shown here is derived from an EMBL/GenBank/DDBJ whole genome shotgun (WGS) entry which is preliminary data.</text>
</comment>
<reference evidence="2" key="1">
    <citation type="journal article" date="2019" name="Int. J. Syst. Evol. Microbiol.">
        <title>The Global Catalogue of Microorganisms (GCM) 10K type strain sequencing project: providing services to taxonomists for standard genome sequencing and annotation.</title>
        <authorList>
            <consortium name="The Broad Institute Genomics Platform"/>
            <consortium name="The Broad Institute Genome Sequencing Center for Infectious Disease"/>
            <person name="Wu L."/>
            <person name="Ma J."/>
        </authorList>
    </citation>
    <scope>NUCLEOTIDE SEQUENCE [LARGE SCALE GENOMIC DNA]</scope>
    <source>
        <strain evidence="2">KCTC 23299</strain>
    </source>
</reference>